<dbReference type="Pfam" id="PF05199">
    <property type="entry name" value="GMC_oxred_C"/>
    <property type="match status" value="1"/>
</dbReference>
<evidence type="ECO:0000256" key="9">
    <source>
        <dbReference type="ARBA" id="ARBA00023235"/>
    </source>
</evidence>
<dbReference type="InterPro" id="IPR000172">
    <property type="entry name" value="GMC_OxRdtase_N"/>
</dbReference>
<dbReference type="InterPro" id="IPR052542">
    <property type="entry name" value="Cholesterol_Oxidase"/>
</dbReference>
<evidence type="ECO:0000256" key="6">
    <source>
        <dbReference type="ARBA" id="ARBA00023098"/>
    </source>
</evidence>
<dbReference type="EC" id="5.3.3.1" evidence="10"/>
<dbReference type="PANTHER" id="PTHR47470:SF1">
    <property type="entry name" value="FAD-DEPENDENT OXIDOREDUCTASE 2 FAD BINDING DOMAIN-CONTAINING PROTEIN"/>
    <property type="match status" value="1"/>
</dbReference>
<keyword evidence="3" id="KW-0285">Flavoprotein</keyword>
<dbReference type="SUPFAM" id="SSF51905">
    <property type="entry name" value="FAD/NAD(P)-binding domain"/>
    <property type="match status" value="1"/>
</dbReference>
<keyword evidence="9" id="KW-0413">Isomerase</keyword>
<dbReference type="GO" id="GO:0050660">
    <property type="term" value="F:flavin adenine dinucleotide binding"/>
    <property type="evidence" value="ECO:0007669"/>
    <property type="project" value="InterPro"/>
</dbReference>
<dbReference type="GO" id="GO:0004769">
    <property type="term" value="F:steroid Delta-isomerase activity"/>
    <property type="evidence" value="ECO:0007669"/>
    <property type="project" value="UniProtKB-EC"/>
</dbReference>
<evidence type="ECO:0000256" key="14">
    <source>
        <dbReference type="ARBA" id="ARBA00049778"/>
    </source>
</evidence>
<dbReference type="GO" id="GO:0008203">
    <property type="term" value="P:cholesterol metabolic process"/>
    <property type="evidence" value="ECO:0007669"/>
    <property type="project" value="UniProtKB-KW"/>
</dbReference>
<dbReference type="EMBL" id="JAAGAX010000016">
    <property type="protein sequence ID" value="KAF2289712.1"/>
    <property type="molecule type" value="Genomic_DNA"/>
</dbReference>
<organism evidence="16 17">
    <name type="scientific">Hevea brasiliensis</name>
    <name type="common">Para rubber tree</name>
    <name type="synonym">Siphonia brasiliensis</name>
    <dbReference type="NCBI Taxonomy" id="3981"/>
    <lineage>
        <taxon>Eukaryota</taxon>
        <taxon>Viridiplantae</taxon>
        <taxon>Streptophyta</taxon>
        <taxon>Embryophyta</taxon>
        <taxon>Tracheophyta</taxon>
        <taxon>Spermatophyta</taxon>
        <taxon>Magnoliopsida</taxon>
        <taxon>eudicotyledons</taxon>
        <taxon>Gunneridae</taxon>
        <taxon>Pentapetalae</taxon>
        <taxon>rosids</taxon>
        <taxon>fabids</taxon>
        <taxon>Malpighiales</taxon>
        <taxon>Euphorbiaceae</taxon>
        <taxon>Crotonoideae</taxon>
        <taxon>Micrandreae</taxon>
        <taxon>Hevea</taxon>
    </lineage>
</organism>
<proteinExistence type="predicted"/>
<evidence type="ECO:0000259" key="15">
    <source>
        <dbReference type="PROSITE" id="PS51379"/>
    </source>
</evidence>
<dbReference type="InterPro" id="IPR017900">
    <property type="entry name" value="4Fe4S_Fe_S_CS"/>
</dbReference>
<keyword evidence="6" id="KW-0443">Lipid metabolism</keyword>
<dbReference type="AlphaFoldDB" id="A0A6A6KLB0"/>
<dbReference type="InterPro" id="IPR007867">
    <property type="entry name" value="GMC_OxRtase_C"/>
</dbReference>
<comment type="caution">
    <text evidence="16">The sequence shown here is derived from an EMBL/GenBank/DDBJ whole genome shotgun (WGS) entry which is preliminary data.</text>
</comment>
<dbReference type="EC" id="1.1.3.6" evidence="12"/>
<dbReference type="InterPro" id="IPR036188">
    <property type="entry name" value="FAD/NAD-bd_sf"/>
</dbReference>
<dbReference type="Gene3D" id="3.50.50.60">
    <property type="entry name" value="FAD/NAD(P)-binding domain"/>
    <property type="match status" value="3"/>
</dbReference>
<evidence type="ECO:0000256" key="8">
    <source>
        <dbReference type="ARBA" id="ARBA00023221"/>
    </source>
</evidence>
<dbReference type="PROSITE" id="PS51379">
    <property type="entry name" value="4FE4S_FER_2"/>
    <property type="match status" value="1"/>
</dbReference>
<evidence type="ECO:0000256" key="7">
    <source>
        <dbReference type="ARBA" id="ARBA00023166"/>
    </source>
</evidence>
<evidence type="ECO:0000256" key="11">
    <source>
        <dbReference type="ARBA" id="ARBA00049645"/>
    </source>
</evidence>
<evidence type="ECO:0000256" key="13">
    <source>
        <dbReference type="ARBA" id="ARBA00049744"/>
    </source>
</evidence>
<keyword evidence="5" id="KW-0560">Oxidoreductase</keyword>
<dbReference type="InterPro" id="IPR017896">
    <property type="entry name" value="4Fe4S_Fe-S-bd"/>
</dbReference>
<evidence type="ECO:0000256" key="2">
    <source>
        <dbReference type="ARBA" id="ARBA00022548"/>
    </source>
</evidence>
<name>A0A6A6KLB0_HEVBR</name>
<keyword evidence="7" id="KW-1207">Sterol metabolism</keyword>
<dbReference type="Pfam" id="PF00732">
    <property type="entry name" value="GMC_oxred_N"/>
    <property type="match status" value="1"/>
</dbReference>
<evidence type="ECO:0000313" key="17">
    <source>
        <dbReference type="Proteomes" id="UP000467840"/>
    </source>
</evidence>
<keyword evidence="17" id="KW-1185">Reference proteome</keyword>
<evidence type="ECO:0000256" key="4">
    <source>
        <dbReference type="ARBA" id="ARBA00022827"/>
    </source>
</evidence>
<dbReference type="PROSITE" id="PS00198">
    <property type="entry name" value="4FE4S_FER_1"/>
    <property type="match status" value="1"/>
</dbReference>
<gene>
    <name evidence="16" type="ORF">GH714_038141</name>
</gene>
<evidence type="ECO:0000256" key="1">
    <source>
        <dbReference type="ARBA" id="ARBA00001974"/>
    </source>
</evidence>
<evidence type="ECO:0000256" key="3">
    <source>
        <dbReference type="ARBA" id="ARBA00022630"/>
    </source>
</evidence>
<evidence type="ECO:0000256" key="10">
    <source>
        <dbReference type="ARBA" id="ARBA00038856"/>
    </source>
</evidence>
<dbReference type="PANTHER" id="PTHR47470">
    <property type="entry name" value="CHOLESTEROL OXIDASE"/>
    <property type="match status" value="1"/>
</dbReference>
<comment type="cofactor">
    <cofactor evidence="1">
        <name>FAD</name>
        <dbReference type="ChEBI" id="CHEBI:57692"/>
    </cofactor>
</comment>
<evidence type="ECO:0000313" key="16">
    <source>
        <dbReference type="EMBL" id="KAF2289712.1"/>
    </source>
</evidence>
<reference evidence="16 17" key="1">
    <citation type="journal article" date="2020" name="Mol. Plant">
        <title>The Chromosome-Based Rubber Tree Genome Provides New Insights into Spurge Genome Evolution and Rubber Biosynthesis.</title>
        <authorList>
            <person name="Liu J."/>
            <person name="Shi C."/>
            <person name="Shi C.C."/>
            <person name="Li W."/>
            <person name="Zhang Q.J."/>
            <person name="Zhang Y."/>
            <person name="Li K."/>
            <person name="Lu H.F."/>
            <person name="Shi C."/>
            <person name="Zhu S.T."/>
            <person name="Xiao Z.Y."/>
            <person name="Nan H."/>
            <person name="Yue Y."/>
            <person name="Zhu X.G."/>
            <person name="Wu Y."/>
            <person name="Hong X.N."/>
            <person name="Fan G.Y."/>
            <person name="Tong Y."/>
            <person name="Zhang D."/>
            <person name="Mao C.L."/>
            <person name="Liu Y.L."/>
            <person name="Hao S.J."/>
            <person name="Liu W.Q."/>
            <person name="Lv M.Q."/>
            <person name="Zhang H.B."/>
            <person name="Liu Y."/>
            <person name="Hu-Tang G.R."/>
            <person name="Wang J.P."/>
            <person name="Wang J.H."/>
            <person name="Sun Y.H."/>
            <person name="Ni S.B."/>
            <person name="Chen W.B."/>
            <person name="Zhang X.C."/>
            <person name="Jiao Y.N."/>
            <person name="Eichler E.E."/>
            <person name="Li G.H."/>
            <person name="Liu X."/>
            <person name="Gao L.Z."/>
        </authorList>
    </citation>
    <scope>NUCLEOTIDE SEQUENCE [LARGE SCALE GENOMIC DNA]</scope>
    <source>
        <strain evidence="17">cv. GT1</strain>
        <tissue evidence="16">Leaf</tissue>
    </source>
</reference>
<evidence type="ECO:0000256" key="5">
    <source>
        <dbReference type="ARBA" id="ARBA00023002"/>
    </source>
</evidence>
<keyword evidence="2" id="KW-0153">Cholesterol metabolism</keyword>
<keyword evidence="4" id="KW-0274">FAD</keyword>
<keyword evidence="8" id="KW-0753">Steroid metabolism</keyword>
<evidence type="ECO:0000256" key="12">
    <source>
        <dbReference type="ARBA" id="ARBA00049723"/>
    </source>
</evidence>
<dbReference type="Proteomes" id="UP000467840">
    <property type="component" value="Chromosome 8"/>
</dbReference>
<comment type="pathway">
    <text evidence="11">Steroid metabolism; cholesterol degradation.</text>
</comment>
<feature type="domain" description="4Fe-4S ferredoxin-type" evidence="15">
    <location>
        <begin position="126"/>
        <end position="156"/>
    </location>
</feature>
<accession>A0A6A6KLB0</accession>
<dbReference type="GO" id="GO:0016995">
    <property type="term" value="F:cholesterol oxidase activity"/>
    <property type="evidence" value="ECO:0007669"/>
    <property type="project" value="UniProtKB-EC"/>
</dbReference>
<sequence>MSAVRMENQNLGISFGPKHALFQVYEQNDSLAAVACGLGGGSLVNAGVMLPTPVRARRNPKWPKEWEKNWDICEASAAAMLRIQSVPVKFPNVKVMREIFEGETEETVDNLMNLSINFDVEEPPSNSLKLQQTSSCLACGNCIAGCPYNAKNSTDKNYILSAVQVGKVASAGVFGTTEILFRSQMRGLRLSKALGSGFSCNGNTVAYLAGSTAPLSGYGLDRKQMSTIPFQERPGPSISSAFTSSLGFTIQSAVLPRAYPYLLFKGIVSYGWPTGYWFFHGIIDKLKHITGLKSTQAIVLNAMGYDESDGNIVLDKNMDKICFTPPHDPLLPQKIEAYQKLTKKLGGFLFIPRYRSTAVHLLGGCNASSDSLGGVCNHNGQVFDPKTPTSVYPGLYVCDASLIPCSVGLNPCLTIATAAEHVSRHIVQNALDYKGKRDKNFDILTVDRNSGLVADKNSDIDHNSLFCSTKL</sequence>
<protein>
    <recommendedName>
        <fullName evidence="13">Cholesterol oxidase</fullName>
        <ecNumber evidence="12">1.1.3.6</ecNumber>
        <ecNumber evidence="10">5.3.3.1</ecNumber>
    </recommendedName>
    <alternativeName>
        <fullName evidence="14">Cholesterol isomerase</fullName>
    </alternativeName>
</protein>